<evidence type="ECO:0000256" key="1">
    <source>
        <dbReference type="SAM" id="Phobius"/>
    </source>
</evidence>
<feature type="transmembrane region" description="Helical" evidence="1">
    <location>
        <begin position="68"/>
        <end position="90"/>
    </location>
</feature>
<feature type="transmembrane region" description="Helical" evidence="1">
    <location>
        <begin position="97"/>
        <end position="119"/>
    </location>
</feature>
<dbReference type="Proteomes" id="UP000317893">
    <property type="component" value="Unassembled WGS sequence"/>
</dbReference>
<protein>
    <submittedName>
        <fullName evidence="2">Uncharacterized protein DUF4383</fullName>
    </submittedName>
</protein>
<name>A0A542DXJ5_9MICO</name>
<sequence>MSRRDPALPPTTGTDVRGPARSPVSIVALVFGIVFLLVGIAGFVPGLLSPSDLKMAGTDSDALLLGLFQVSVLHNVVHLLFGVVGIAVSARARASRTYLLAGGAIYLLLLVYGLVLGGHSGDVVPVNGADNWLHAALGIVMLAAGWGLRTWTRGSDAELGTASR</sequence>
<keyword evidence="3" id="KW-1185">Reference proteome</keyword>
<proteinExistence type="predicted"/>
<gene>
    <name evidence="2" type="ORF">FB458_0881</name>
</gene>
<dbReference type="RefSeq" id="WP_141847099.1">
    <property type="nucleotide sequence ID" value="NZ_BAAAPR010000017.1"/>
</dbReference>
<keyword evidence="1" id="KW-0812">Transmembrane</keyword>
<dbReference type="EMBL" id="VFMN01000001">
    <property type="protein sequence ID" value="TQJ07812.1"/>
    <property type="molecule type" value="Genomic_DNA"/>
</dbReference>
<evidence type="ECO:0000313" key="3">
    <source>
        <dbReference type="Proteomes" id="UP000317893"/>
    </source>
</evidence>
<organism evidence="2 3">
    <name type="scientific">Lapillicoccus jejuensis</name>
    <dbReference type="NCBI Taxonomy" id="402171"/>
    <lineage>
        <taxon>Bacteria</taxon>
        <taxon>Bacillati</taxon>
        <taxon>Actinomycetota</taxon>
        <taxon>Actinomycetes</taxon>
        <taxon>Micrococcales</taxon>
        <taxon>Intrasporangiaceae</taxon>
        <taxon>Lapillicoccus</taxon>
    </lineage>
</organism>
<keyword evidence="1" id="KW-0472">Membrane</keyword>
<reference evidence="2 3" key="1">
    <citation type="submission" date="2019-06" db="EMBL/GenBank/DDBJ databases">
        <title>Sequencing the genomes of 1000 actinobacteria strains.</title>
        <authorList>
            <person name="Klenk H.-P."/>
        </authorList>
    </citation>
    <scope>NUCLEOTIDE SEQUENCE [LARGE SCALE GENOMIC DNA]</scope>
    <source>
        <strain evidence="2 3">DSM 18607</strain>
    </source>
</reference>
<keyword evidence="1" id="KW-1133">Transmembrane helix</keyword>
<dbReference type="AlphaFoldDB" id="A0A542DXJ5"/>
<accession>A0A542DXJ5</accession>
<feature type="transmembrane region" description="Helical" evidence="1">
    <location>
        <begin position="26"/>
        <end position="48"/>
    </location>
</feature>
<evidence type="ECO:0000313" key="2">
    <source>
        <dbReference type="EMBL" id="TQJ07812.1"/>
    </source>
</evidence>
<dbReference type="Pfam" id="PF14325">
    <property type="entry name" value="DUF4383"/>
    <property type="match status" value="1"/>
</dbReference>
<feature type="transmembrane region" description="Helical" evidence="1">
    <location>
        <begin position="131"/>
        <end position="148"/>
    </location>
</feature>
<dbReference type="OrthoDB" id="572373at2"/>
<comment type="caution">
    <text evidence="2">The sequence shown here is derived from an EMBL/GenBank/DDBJ whole genome shotgun (WGS) entry which is preliminary data.</text>
</comment>